<reference evidence="2" key="1">
    <citation type="submission" date="2019-08" db="EMBL/GenBank/DDBJ databases">
        <authorList>
            <person name="Kucharzyk K."/>
            <person name="Murdoch R.W."/>
            <person name="Higgins S."/>
            <person name="Loffler F."/>
        </authorList>
    </citation>
    <scope>NUCLEOTIDE SEQUENCE</scope>
</reference>
<gene>
    <name evidence="2" type="ORF">SDC9_89277</name>
</gene>
<proteinExistence type="predicted"/>
<dbReference type="AlphaFoldDB" id="A0A644ZRU7"/>
<name>A0A644ZRU7_9ZZZZ</name>
<feature type="region of interest" description="Disordered" evidence="1">
    <location>
        <begin position="1"/>
        <end position="27"/>
    </location>
</feature>
<comment type="caution">
    <text evidence="2">The sequence shown here is derived from an EMBL/GenBank/DDBJ whole genome shotgun (WGS) entry which is preliminary data.</text>
</comment>
<feature type="compositionally biased region" description="Low complexity" evidence="1">
    <location>
        <begin position="153"/>
        <end position="169"/>
    </location>
</feature>
<sequence length="169" mass="18508">MEQLCTQTAANHLGSNGNQNGYHRQQNHTCVHGGERNLQSHACKEDGREEHIGQGFALGLHIDGPNGFGNNQSRAERADDVRHAEDLFGDIGIQKAEGHGNHGKPLAVPAGGDHPLLNALVEKKAQNQRYREKRRNFDQHDPQAHTAGGGAGNQRQQNQAQNVVNQRRA</sequence>
<protein>
    <submittedName>
        <fullName evidence="2">Uncharacterized protein</fullName>
    </submittedName>
</protein>
<accession>A0A644ZRU7</accession>
<evidence type="ECO:0000313" key="2">
    <source>
        <dbReference type="EMBL" id="MPM42611.1"/>
    </source>
</evidence>
<dbReference type="EMBL" id="VSSQ01009791">
    <property type="protein sequence ID" value="MPM42611.1"/>
    <property type="molecule type" value="Genomic_DNA"/>
</dbReference>
<organism evidence="2">
    <name type="scientific">bioreactor metagenome</name>
    <dbReference type="NCBI Taxonomy" id="1076179"/>
    <lineage>
        <taxon>unclassified sequences</taxon>
        <taxon>metagenomes</taxon>
        <taxon>ecological metagenomes</taxon>
    </lineage>
</organism>
<evidence type="ECO:0000256" key="1">
    <source>
        <dbReference type="SAM" id="MobiDB-lite"/>
    </source>
</evidence>
<feature type="region of interest" description="Disordered" evidence="1">
    <location>
        <begin position="126"/>
        <end position="169"/>
    </location>
</feature>